<evidence type="ECO:0000313" key="6">
    <source>
        <dbReference type="Proteomes" id="UP000237819"/>
    </source>
</evidence>
<dbReference type="AlphaFoldDB" id="A0A2S8GC98"/>
<dbReference type="CDD" id="cd00093">
    <property type="entry name" value="HTH_XRE"/>
    <property type="match status" value="1"/>
</dbReference>
<dbReference type="SUPFAM" id="SSF47413">
    <property type="entry name" value="lambda repressor-like DNA-binding domains"/>
    <property type="match status" value="1"/>
</dbReference>
<dbReference type="InterPro" id="IPR001387">
    <property type="entry name" value="Cro/C1-type_HTH"/>
</dbReference>
<gene>
    <name evidence="5" type="ORF">C5Y93_27185</name>
</gene>
<organism evidence="5 6">
    <name type="scientific">Blastopirellula marina</name>
    <dbReference type="NCBI Taxonomy" id="124"/>
    <lineage>
        <taxon>Bacteria</taxon>
        <taxon>Pseudomonadati</taxon>
        <taxon>Planctomycetota</taxon>
        <taxon>Planctomycetia</taxon>
        <taxon>Pirellulales</taxon>
        <taxon>Pirellulaceae</taxon>
        <taxon>Blastopirellula</taxon>
    </lineage>
</organism>
<dbReference type="PROSITE" id="PS50943">
    <property type="entry name" value="HTH_CROC1"/>
    <property type="match status" value="1"/>
</dbReference>
<reference evidence="5 6" key="1">
    <citation type="submission" date="2018-02" db="EMBL/GenBank/DDBJ databases">
        <title>Comparative genomes isolates from brazilian mangrove.</title>
        <authorList>
            <person name="Araujo J.E."/>
            <person name="Taketani R.G."/>
            <person name="Silva M.C.P."/>
            <person name="Loureco M.V."/>
            <person name="Andreote F.D."/>
        </authorList>
    </citation>
    <scope>NUCLEOTIDE SEQUENCE [LARGE SCALE GENOMIC DNA]</scope>
    <source>
        <strain evidence="5 6">Nap-Phe MGV</strain>
    </source>
</reference>
<keyword evidence="1" id="KW-0805">Transcription regulation</keyword>
<dbReference type="PANTHER" id="PTHR36511">
    <property type="entry name" value="MERR FAMILY BACTERIAL REGULATORY PROTEIN"/>
    <property type="match status" value="1"/>
</dbReference>
<dbReference type="InterPro" id="IPR052359">
    <property type="entry name" value="HTH-type_reg/antitoxin"/>
</dbReference>
<dbReference type="PANTHER" id="PTHR36511:SF3">
    <property type="entry name" value="ANTITOXIN HIGA-2"/>
    <property type="match status" value="1"/>
</dbReference>
<dbReference type="Proteomes" id="UP000237819">
    <property type="component" value="Unassembled WGS sequence"/>
</dbReference>
<comment type="caution">
    <text evidence="5">The sequence shown here is derived from an EMBL/GenBank/DDBJ whole genome shotgun (WGS) entry which is preliminary data.</text>
</comment>
<evidence type="ECO:0000256" key="3">
    <source>
        <dbReference type="ARBA" id="ARBA00023163"/>
    </source>
</evidence>
<sequence length="124" mass="14256">MGHEKSRGAKIVERLKSFAETLENNETISERFTCRTIKVDLQPQQYSPEAVKETRNLLHASQAIFANFFGVSVKTVHDWEQGRTPPQGTACRLMDEIRRDPQYWLKRLKELATTGDDSMESVTQ</sequence>
<protein>
    <submittedName>
        <fullName evidence="5">Transcriptional regulator</fullName>
    </submittedName>
</protein>
<proteinExistence type="predicted"/>
<evidence type="ECO:0000256" key="1">
    <source>
        <dbReference type="ARBA" id="ARBA00023015"/>
    </source>
</evidence>
<dbReference type="RefSeq" id="WP_105338626.1">
    <property type="nucleotide sequence ID" value="NZ_PUHZ01000025.1"/>
</dbReference>
<evidence type="ECO:0000256" key="2">
    <source>
        <dbReference type="ARBA" id="ARBA00023125"/>
    </source>
</evidence>
<feature type="domain" description="HTH cro/C1-type" evidence="4">
    <location>
        <begin position="51"/>
        <end position="104"/>
    </location>
</feature>
<accession>A0A2S8GC98</accession>
<dbReference type="Gene3D" id="1.10.260.40">
    <property type="entry name" value="lambda repressor-like DNA-binding domains"/>
    <property type="match status" value="1"/>
</dbReference>
<keyword evidence="2" id="KW-0238">DNA-binding</keyword>
<dbReference type="GO" id="GO:0003677">
    <property type="term" value="F:DNA binding"/>
    <property type="evidence" value="ECO:0007669"/>
    <property type="project" value="UniProtKB-KW"/>
</dbReference>
<evidence type="ECO:0000313" key="5">
    <source>
        <dbReference type="EMBL" id="PQO42043.1"/>
    </source>
</evidence>
<dbReference type="InterPro" id="IPR010982">
    <property type="entry name" value="Lambda_DNA-bd_dom_sf"/>
</dbReference>
<dbReference type="OrthoDB" id="9813152at2"/>
<name>A0A2S8GC98_9BACT</name>
<keyword evidence="3" id="KW-0804">Transcription</keyword>
<dbReference type="EMBL" id="PUHZ01000025">
    <property type="protein sequence ID" value="PQO42043.1"/>
    <property type="molecule type" value="Genomic_DNA"/>
</dbReference>
<evidence type="ECO:0000259" key="4">
    <source>
        <dbReference type="PROSITE" id="PS50943"/>
    </source>
</evidence>